<dbReference type="PROSITE" id="PS51682">
    <property type="entry name" value="SAM_OMT_I"/>
    <property type="match status" value="1"/>
</dbReference>
<evidence type="ECO:0000256" key="3">
    <source>
        <dbReference type="ARBA" id="ARBA00022691"/>
    </source>
</evidence>
<evidence type="ECO:0008006" key="7">
    <source>
        <dbReference type="Google" id="ProtNLM"/>
    </source>
</evidence>
<dbReference type="PANTHER" id="PTHR10509">
    <property type="entry name" value="O-METHYLTRANSFERASE-RELATED"/>
    <property type="match status" value="1"/>
</dbReference>
<dbReference type="OrthoDB" id="10251242at2759"/>
<dbReference type="GO" id="GO:0008757">
    <property type="term" value="F:S-adenosylmethionine-dependent methyltransferase activity"/>
    <property type="evidence" value="ECO:0007669"/>
    <property type="project" value="TreeGrafter"/>
</dbReference>
<reference evidence="5" key="1">
    <citation type="submission" date="2022-07" db="EMBL/GenBank/DDBJ databases">
        <title>Phylogenomic reconstructions and comparative analyses of Kickxellomycotina fungi.</title>
        <authorList>
            <person name="Reynolds N.K."/>
            <person name="Stajich J.E."/>
            <person name="Barry K."/>
            <person name="Grigoriev I.V."/>
            <person name="Crous P."/>
            <person name="Smith M.E."/>
        </authorList>
    </citation>
    <scope>NUCLEOTIDE SEQUENCE</scope>
    <source>
        <strain evidence="5">NRRL 1565</strain>
    </source>
</reference>
<dbReference type="GO" id="GO:0032259">
    <property type="term" value="P:methylation"/>
    <property type="evidence" value="ECO:0007669"/>
    <property type="project" value="UniProtKB-KW"/>
</dbReference>
<organism evidence="5 6">
    <name type="scientific">Coemansia guatemalensis</name>
    <dbReference type="NCBI Taxonomy" id="2761395"/>
    <lineage>
        <taxon>Eukaryota</taxon>
        <taxon>Fungi</taxon>
        <taxon>Fungi incertae sedis</taxon>
        <taxon>Zoopagomycota</taxon>
        <taxon>Kickxellomycotina</taxon>
        <taxon>Kickxellomycetes</taxon>
        <taxon>Kickxellales</taxon>
        <taxon>Kickxellaceae</taxon>
        <taxon>Coemansia</taxon>
    </lineage>
</organism>
<dbReference type="GO" id="GO:0008171">
    <property type="term" value="F:O-methyltransferase activity"/>
    <property type="evidence" value="ECO:0007669"/>
    <property type="project" value="InterPro"/>
</dbReference>
<evidence type="ECO:0000313" key="6">
    <source>
        <dbReference type="Proteomes" id="UP001140094"/>
    </source>
</evidence>
<proteinExistence type="inferred from homology"/>
<sequence length="271" mass="29557">MAFEDTIASEEDLQDVSADKLRSFYATAESINPNLSTPSLPPTVSKVYADTVLEEGKKCAGMAISQYQGMLQSFLVGLIGAKRILEVGTFTGSSGIFFANALKRNGVAGGPDDNGDKPIISLDISEKYAEIARKNFIDAGIEEYIEVIVGDARKNIAALEGQVFDLVFLDADKPSYKHYYDTILQNNLISKNGLIIADNTAFDFVTPYLGIPAPVSDDSKPLDVSFKCIYDAPGLGKAIHEFNEYIRNDPRTEVVVLPLFTGITLIRPLNE</sequence>
<dbReference type="Pfam" id="PF01596">
    <property type="entry name" value="Methyltransf_3"/>
    <property type="match status" value="1"/>
</dbReference>
<dbReference type="CDD" id="cd02440">
    <property type="entry name" value="AdoMet_MTases"/>
    <property type="match status" value="1"/>
</dbReference>
<dbReference type="Gene3D" id="3.40.50.150">
    <property type="entry name" value="Vaccinia Virus protein VP39"/>
    <property type="match status" value="1"/>
</dbReference>
<dbReference type="InterPro" id="IPR050362">
    <property type="entry name" value="Cation-dep_OMT"/>
</dbReference>
<gene>
    <name evidence="5" type="ORF">H4R20_001614</name>
</gene>
<keyword evidence="1" id="KW-0489">Methyltransferase</keyword>
<evidence type="ECO:0000256" key="1">
    <source>
        <dbReference type="ARBA" id="ARBA00022603"/>
    </source>
</evidence>
<keyword evidence="6" id="KW-1185">Reference proteome</keyword>
<comment type="caution">
    <text evidence="5">The sequence shown here is derived from an EMBL/GenBank/DDBJ whole genome shotgun (WGS) entry which is preliminary data.</text>
</comment>
<dbReference type="InterPro" id="IPR002935">
    <property type="entry name" value="SAM_O-MeTrfase"/>
</dbReference>
<comment type="similarity">
    <text evidence="4">Belongs to the class I-like SAM-binding methyltransferase superfamily. Cation-dependent O-methyltransferase family.</text>
</comment>
<name>A0A9W8LVH1_9FUNG</name>
<evidence type="ECO:0000256" key="4">
    <source>
        <dbReference type="ARBA" id="ARBA00023453"/>
    </source>
</evidence>
<dbReference type="PANTHER" id="PTHR10509:SF14">
    <property type="entry name" value="CAFFEOYL-COA O-METHYLTRANSFERASE 3-RELATED"/>
    <property type="match status" value="1"/>
</dbReference>
<dbReference type="EMBL" id="JANBUO010000173">
    <property type="protein sequence ID" value="KAJ2806632.1"/>
    <property type="molecule type" value="Genomic_DNA"/>
</dbReference>
<keyword evidence="2" id="KW-0808">Transferase</keyword>
<evidence type="ECO:0000256" key="2">
    <source>
        <dbReference type="ARBA" id="ARBA00022679"/>
    </source>
</evidence>
<dbReference type="InterPro" id="IPR029063">
    <property type="entry name" value="SAM-dependent_MTases_sf"/>
</dbReference>
<protein>
    <recommendedName>
        <fullName evidence="7">S-adenosyl-L-methionine-dependent methyltransferase</fullName>
    </recommendedName>
</protein>
<dbReference type="SUPFAM" id="SSF53335">
    <property type="entry name" value="S-adenosyl-L-methionine-dependent methyltransferases"/>
    <property type="match status" value="1"/>
</dbReference>
<dbReference type="Proteomes" id="UP001140094">
    <property type="component" value="Unassembled WGS sequence"/>
</dbReference>
<keyword evidence="3" id="KW-0949">S-adenosyl-L-methionine</keyword>
<dbReference type="AlphaFoldDB" id="A0A9W8LVH1"/>
<evidence type="ECO:0000313" key="5">
    <source>
        <dbReference type="EMBL" id="KAJ2806632.1"/>
    </source>
</evidence>
<accession>A0A9W8LVH1</accession>